<dbReference type="SUPFAM" id="SSF56112">
    <property type="entry name" value="Protein kinase-like (PK-like)"/>
    <property type="match status" value="1"/>
</dbReference>
<dbReference type="STRING" id="50990.A0A4Y7QHW7"/>
<sequence>MEWPKDLKAWWELGVAEGAEGYHNLCLDAWWKMRSDFLEHGISLFDPLLKPPYSFRLPIDGLKSCPSQFVFEIVPDTLLHVQQVTPLVYPARLQDGTDAMIRIVAACEPSSELELLQFLSTPEMLSHADNHTLPIIQVLSLEKRHFKFVVFPRIGTHPCHPWFHHIDEALDCIGQTLEGVAFMHRHLIAHRDIAEDNILINHKSSRPRGKCPPFRSLYPVRYFFIDFEYAIRFPEDSDPSTRLVSRIKEISRFGAPETQSDTRYCPFAADVFNLGFFYFENFRQLDGDLVPIVDIFRDMLNHDPKQRITASDALTKFSALRDMLSPDTLQRPVPPRIIICGDDDAEGVRKFLEGRIGAPSRKRYGQISAP</sequence>
<accession>A0A4Y7QHW7</accession>
<dbReference type="GO" id="GO:0005524">
    <property type="term" value="F:ATP binding"/>
    <property type="evidence" value="ECO:0007669"/>
    <property type="project" value="InterPro"/>
</dbReference>
<evidence type="ECO:0000313" key="3">
    <source>
        <dbReference type="Proteomes" id="UP000294933"/>
    </source>
</evidence>
<feature type="domain" description="Protein kinase" evidence="1">
    <location>
        <begin position="34"/>
        <end position="352"/>
    </location>
</feature>
<evidence type="ECO:0000259" key="1">
    <source>
        <dbReference type="PROSITE" id="PS50011"/>
    </source>
</evidence>
<dbReference type="InterPro" id="IPR000719">
    <property type="entry name" value="Prot_kinase_dom"/>
</dbReference>
<dbReference type="Pfam" id="PF00069">
    <property type="entry name" value="Pkinase"/>
    <property type="match status" value="1"/>
</dbReference>
<keyword evidence="3" id="KW-1185">Reference proteome</keyword>
<protein>
    <recommendedName>
        <fullName evidence="1">Protein kinase domain-containing protein</fullName>
    </recommendedName>
</protein>
<dbReference type="PROSITE" id="PS50011">
    <property type="entry name" value="PROTEIN_KINASE_DOM"/>
    <property type="match status" value="1"/>
</dbReference>
<evidence type="ECO:0000313" key="2">
    <source>
        <dbReference type="EMBL" id="TDL26440.1"/>
    </source>
</evidence>
<gene>
    <name evidence="2" type="ORF">BD410DRAFT_521319</name>
</gene>
<dbReference type="Gene3D" id="1.10.510.10">
    <property type="entry name" value="Transferase(Phosphotransferase) domain 1"/>
    <property type="match status" value="1"/>
</dbReference>
<reference evidence="2 3" key="1">
    <citation type="submission" date="2018-06" db="EMBL/GenBank/DDBJ databases">
        <title>A transcriptomic atlas of mushroom development highlights an independent origin of complex multicellularity.</title>
        <authorList>
            <consortium name="DOE Joint Genome Institute"/>
            <person name="Krizsan K."/>
            <person name="Almasi E."/>
            <person name="Merenyi Z."/>
            <person name="Sahu N."/>
            <person name="Viragh M."/>
            <person name="Koszo T."/>
            <person name="Mondo S."/>
            <person name="Kiss B."/>
            <person name="Balint B."/>
            <person name="Kues U."/>
            <person name="Barry K."/>
            <person name="Hegedus J.C."/>
            <person name="Henrissat B."/>
            <person name="Johnson J."/>
            <person name="Lipzen A."/>
            <person name="Ohm R."/>
            <person name="Nagy I."/>
            <person name="Pangilinan J."/>
            <person name="Yan J."/>
            <person name="Xiong Y."/>
            <person name="Grigoriev I.V."/>
            <person name="Hibbett D.S."/>
            <person name="Nagy L.G."/>
        </authorList>
    </citation>
    <scope>NUCLEOTIDE SEQUENCE [LARGE SCALE GENOMIC DNA]</scope>
    <source>
        <strain evidence="2 3">SZMC22713</strain>
    </source>
</reference>
<dbReference type="VEuPathDB" id="FungiDB:BD410DRAFT_521319"/>
<dbReference type="AlphaFoldDB" id="A0A4Y7QHW7"/>
<dbReference type="EMBL" id="ML170161">
    <property type="protein sequence ID" value="TDL26440.1"/>
    <property type="molecule type" value="Genomic_DNA"/>
</dbReference>
<dbReference type="SMART" id="SM00220">
    <property type="entry name" value="S_TKc"/>
    <property type="match status" value="1"/>
</dbReference>
<organism evidence="2 3">
    <name type="scientific">Rickenella mellea</name>
    <dbReference type="NCBI Taxonomy" id="50990"/>
    <lineage>
        <taxon>Eukaryota</taxon>
        <taxon>Fungi</taxon>
        <taxon>Dikarya</taxon>
        <taxon>Basidiomycota</taxon>
        <taxon>Agaricomycotina</taxon>
        <taxon>Agaricomycetes</taxon>
        <taxon>Hymenochaetales</taxon>
        <taxon>Rickenellaceae</taxon>
        <taxon>Rickenella</taxon>
    </lineage>
</organism>
<proteinExistence type="predicted"/>
<name>A0A4Y7QHW7_9AGAM</name>
<dbReference type="GO" id="GO:0004672">
    <property type="term" value="F:protein kinase activity"/>
    <property type="evidence" value="ECO:0007669"/>
    <property type="project" value="InterPro"/>
</dbReference>
<dbReference type="InterPro" id="IPR011009">
    <property type="entry name" value="Kinase-like_dom_sf"/>
</dbReference>
<dbReference type="OrthoDB" id="3224178at2759"/>
<dbReference type="Proteomes" id="UP000294933">
    <property type="component" value="Unassembled WGS sequence"/>
</dbReference>